<name>A0A3R6VE01_9STRA</name>
<evidence type="ECO:0000313" key="2">
    <source>
        <dbReference type="EMBL" id="RHY18712.1"/>
    </source>
</evidence>
<accession>A0A3R6VE01</accession>
<gene>
    <name evidence="2" type="ORF">DYB32_010341</name>
</gene>
<dbReference type="PANTHER" id="PTHR19446">
    <property type="entry name" value="REVERSE TRANSCRIPTASES"/>
    <property type="match status" value="1"/>
</dbReference>
<evidence type="ECO:0000259" key="1">
    <source>
        <dbReference type="PROSITE" id="PS50878"/>
    </source>
</evidence>
<proteinExistence type="predicted"/>
<sequence>MLDLQHTCTVRNQEGYAAFLEFAKAYDRVSWAYMFDTLETFGFGPKFMSWVRLLYTNPLVHLRINGLKSEPIHPNRGVKQGNPSSSLLFVLTLEALNQLLQDHEEYGIELTHDHTATTLMFADDTTLLAGRIAHLQEQLELVNQY</sequence>
<feature type="domain" description="Reverse transcriptase" evidence="1">
    <location>
        <begin position="1"/>
        <end position="145"/>
    </location>
</feature>
<dbReference type="EMBL" id="QUSY01003114">
    <property type="protein sequence ID" value="RHY18712.1"/>
    <property type="molecule type" value="Genomic_DNA"/>
</dbReference>
<protein>
    <recommendedName>
        <fullName evidence="1">Reverse transcriptase domain-containing protein</fullName>
    </recommendedName>
</protein>
<dbReference type="Pfam" id="PF00078">
    <property type="entry name" value="RVT_1"/>
    <property type="match status" value="1"/>
</dbReference>
<dbReference type="Proteomes" id="UP000285060">
    <property type="component" value="Unassembled WGS sequence"/>
</dbReference>
<comment type="caution">
    <text evidence="2">The sequence shown here is derived from an EMBL/GenBank/DDBJ whole genome shotgun (WGS) entry which is preliminary data.</text>
</comment>
<dbReference type="PROSITE" id="PS50878">
    <property type="entry name" value="RT_POL"/>
    <property type="match status" value="1"/>
</dbReference>
<keyword evidence="3" id="KW-1185">Reference proteome</keyword>
<dbReference type="AlphaFoldDB" id="A0A3R6VE01"/>
<organism evidence="2 3">
    <name type="scientific">Aphanomyces invadans</name>
    <dbReference type="NCBI Taxonomy" id="157072"/>
    <lineage>
        <taxon>Eukaryota</taxon>
        <taxon>Sar</taxon>
        <taxon>Stramenopiles</taxon>
        <taxon>Oomycota</taxon>
        <taxon>Saprolegniomycetes</taxon>
        <taxon>Saprolegniales</taxon>
        <taxon>Verrucalvaceae</taxon>
        <taxon>Aphanomyces</taxon>
    </lineage>
</organism>
<reference evidence="2 3" key="1">
    <citation type="submission" date="2018-08" db="EMBL/GenBank/DDBJ databases">
        <title>Aphanomyces genome sequencing and annotation.</title>
        <authorList>
            <person name="Minardi D."/>
            <person name="Oidtmann B."/>
            <person name="Van Der Giezen M."/>
            <person name="Studholme D.J."/>
        </authorList>
    </citation>
    <scope>NUCLEOTIDE SEQUENCE [LARGE SCALE GENOMIC DNA]</scope>
    <source>
        <strain evidence="2 3">NJM0002</strain>
    </source>
</reference>
<dbReference type="InterPro" id="IPR000477">
    <property type="entry name" value="RT_dom"/>
</dbReference>
<evidence type="ECO:0000313" key="3">
    <source>
        <dbReference type="Proteomes" id="UP000285060"/>
    </source>
</evidence>